<keyword evidence="1" id="KW-0862">Zinc</keyword>
<gene>
    <name evidence="4" type="ORF">G6011_02887</name>
</gene>
<evidence type="ECO:0000313" key="4">
    <source>
        <dbReference type="EMBL" id="KAG9186331.1"/>
    </source>
</evidence>
<dbReference type="PROSITE" id="PS00028">
    <property type="entry name" value="ZINC_FINGER_C2H2_1"/>
    <property type="match status" value="1"/>
</dbReference>
<comment type="caution">
    <text evidence="4">The sequence shown here is derived from an EMBL/GenBank/DDBJ whole genome shotgun (WGS) entry which is preliminary data.</text>
</comment>
<proteinExistence type="predicted"/>
<name>A0AAD4FBR2_9PLEO</name>
<evidence type="ECO:0000256" key="1">
    <source>
        <dbReference type="PROSITE-ProRule" id="PRU00042"/>
    </source>
</evidence>
<reference evidence="4" key="1">
    <citation type="submission" date="2021-07" db="EMBL/GenBank/DDBJ databases">
        <title>Genome Resource of American Ginseng Black Spot Pathogen Alternaria panax.</title>
        <authorList>
            <person name="Qiu C."/>
            <person name="Wang W."/>
            <person name="Liu Z."/>
        </authorList>
    </citation>
    <scope>NUCLEOTIDE SEQUENCE</scope>
    <source>
        <strain evidence="4">BNCC115425</strain>
    </source>
</reference>
<feature type="domain" description="C2H2-type" evidence="3">
    <location>
        <begin position="189"/>
        <end position="216"/>
    </location>
</feature>
<organism evidence="4 5">
    <name type="scientific">Alternaria panax</name>
    <dbReference type="NCBI Taxonomy" id="48097"/>
    <lineage>
        <taxon>Eukaryota</taxon>
        <taxon>Fungi</taxon>
        <taxon>Dikarya</taxon>
        <taxon>Ascomycota</taxon>
        <taxon>Pezizomycotina</taxon>
        <taxon>Dothideomycetes</taxon>
        <taxon>Pleosporomycetidae</taxon>
        <taxon>Pleosporales</taxon>
        <taxon>Pleosporineae</taxon>
        <taxon>Pleosporaceae</taxon>
        <taxon>Alternaria</taxon>
        <taxon>Alternaria sect. Panax</taxon>
    </lineage>
</organism>
<dbReference type="Proteomes" id="UP001199106">
    <property type="component" value="Unassembled WGS sequence"/>
</dbReference>
<keyword evidence="1" id="KW-0863">Zinc-finger</keyword>
<dbReference type="PROSITE" id="PS50157">
    <property type="entry name" value="ZINC_FINGER_C2H2_2"/>
    <property type="match status" value="1"/>
</dbReference>
<feature type="compositionally biased region" description="Low complexity" evidence="2">
    <location>
        <begin position="76"/>
        <end position="97"/>
    </location>
</feature>
<protein>
    <recommendedName>
        <fullName evidence="3">C2H2-type domain-containing protein</fullName>
    </recommendedName>
</protein>
<dbReference type="InterPro" id="IPR013087">
    <property type="entry name" value="Znf_C2H2_type"/>
</dbReference>
<evidence type="ECO:0000259" key="3">
    <source>
        <dbReference type="PROSITE" id="PS50157"/>
    </source>
</evidence>
<sequence>MSGYDHSAGSHLSYDTMEDLVYDTFDTTYPVWSYPQNQLNSPIDYEQSPIESMEQYPRQLPTTNAIRQPFSSSQHLSASSFSSAPSSYRSSNNSTFSHIPLRDSMSSSASGYSHTSNMSRNQHFSMAEHLLCHGPTQVATQVASPLEKPYARPTKGKENKKQAVLERDYFKTCVSATKQSRICSKKHKYFCTSCERPFVEKADWKRHEETYQERSEMFECDLCPAIYFLEKDFTKHHKESHRCTSCAETTLRSKKVHAQSAKRRRMTRTGWGCGFCCHFSTDWAERCDHVARHMEKDGLTRANWYYSKVIYSLLQRPAIYHQWMRLLRTRPGITNCAWNQHSTGRVEGYPESNPTPQLQDYLEYYVPEQDAAVLARLAYSKIVKGSVSLWTDAPPPVPPKDYNDTELRDWSSEMDAWQQITTSVVEDDVLPTGMCRLDEWYGS</sequence>
<dbReference type="EMBL" id="JAANER010000009">
    <property type="protein sequence ID" value="KAG9186331.1"/>
    <property type="molecule type" value="Genomic_DNA"/>
</dbReference>
<dbReference type="GO" id="GO:0008270">
    <property type="term" value="F:zinc ion binding"/>
    <property type="evidence" value="ECO:0007669"/>
    <property type="project" value="UniProtKB-KW"/>
</dbReference>
<feature type="region of interest" description="Disordered" evidence="2">
    <location>
        <begin position="76"/>
        <end position="102"/>
    </location>
</feature>
<evidence type="ECO:0000256" key="2">
    <source>
        <dbReference type="SAM" id="MobiDB-lite"/>
    </source>
</evidence>
<dbReference type="AlphaFoldDB" id="A0AAD4FBR2"/>
<accession>A0AAD4FBR2</accession>
<keyword evidence="1" id="KW-0479">Metal-binding</keyword>
<keyword evidence="5" id="KW-1185">Reference proteome</keyword>
<evidence type="ECO:0000313" key="5">
    <source>
        <dbReference type="Proteomes" id="UP001199106"/>
    </source>
</evidence>